<reference evidence="2" key="1">
    <citation type="submission" date="2017-10" db="EMBL/GenBank/DDBJ databases">
        <title>Mitogenomes of tropical arthropods.</title>
        <authorList>
            <person name="Pires Paula D."/>
            <person name="Coiti Togawa R."/>
        </authorList>
    </citation>
    <scope>NUCLEOTIDE SEQUENCE</scope>
</reference>
<keyword evidence="1" id="KW-0812">Transmembrane</keyword>
<geneLocation type="mitochondrion" evidence="2"/>
<keyword evidence="2" id="KW-0496">Mitochondrion</keyword>
<protein>
    <submittedName>
        <fullName evidence="2">NADH dehydrogenase subunit 6</fullName>
    </submittedName>
</protein>
<feature type="transmembrane region" description="Helical" evidence="1">
    <location>
        <begin position="44"/>
        <end position="65"/>
    </location>
</feature>
<keyword evidence="1" id="KW-0472">Membrane</keyword>
<evidence type="ECO:0000313" key="2">
    <source>
        <dbReference type="EMBL" id="AWN56163.1"/>
    </source>
</evidence>
<keyword evidence="1" id="KW-1133">Transmembrane helix</keyword>
<evidence type="ECO:0000256" key="1">
    <source>
        <dbReference type="SAM" id="Phobius"/>
    </source>
</evidence>
<sequence length="165" mass="19670">MSILLMILFFINMKSIHPIHLIISLIFYALMICVTLSIQSYNFMFSIMFFMMMISGLLIIFLYFASLISNEQNKLIFSTPLIINKLMNMLITLIFFLNLFKYNFYYMFETNQMFLINSPLFLNIFNIFNYPFNNFTLLSMIYLLIVLFSIIKICSIKTSSFRKLN</sequence>
<name>A0A2U8XDS2_9HYME</name>
<accession>A0A2U8XDS2</accession>
<feature type="transmembrane region" description="Helical" evidence="1">
    <location>
        <begin position="86"/>
        <end position="108"/>
    </location>
</feature>
<proteinExistence type="predicted"/>
<feature type="transmembrane region" description="Helical" evidence="1">
    <location>
        <begin position="21"/>
        <end position="38"/>
    </location>
</feature>
<organism evidence="2">
    <name type="scientific">Cardiocondyla obscurior</name>
    <dbReference type="NCBI Taxonomy" id="286306"/>
    <lineage>
        <taxon>Eukaryota</taxon>
        <taxon>Metazoa</taxon>
        <taxon>Ecdysozoa</taxon>
        <taxon>Arthropoda</taxon>
        <taxon>Hexapoda</taxon>
        <taxon>Insecta</taxon>
        <taxon>Pterygota</taxon>
        <taxon>Neoptera</taxon>
        <taxon>Endopterygota</taxon>
        <taxon>Hymenoptera</taxon>
        <taxon>Apocrita</taxon>
        <taxon>Aculeata</taxon>
        <taxon>Formicoidea</taxon>
        <taxon>Formicidae</taxon>
        <taxon>Myrmicinae</taxon>
        <taxon>Cardiocondyla</taxon>
    </lineage>
</organism>
<feature type="transmembrane region" description="Helical" evidence="1">
    <location>
        <begin position="135"/>
        <end position="154"/>
    </location>
</feature>
<dbReference type="AlphaFoldDB" id="A0A2U8XDS2"/>
<dbReference type="EMBL" id="MG253261">
    <property type="protein sequence ID" value="AWN56163.1"/>
    <property type="molecule type" value="Genomic_DNA"/>
</dbReference>